<dbReference type="Proteomes" id="UP000316855">
    <property type="component" value="Chromosome"/>
</dbReference>
<evidence type="ECO:0008006" key="3">
    <source>
        <dbReference type="Google" id="ProtNLM"/>
    </source>
</evidence>
<gene>
    <name evidence="1" type="ORF">Pan161_60460</name>
</gene>
<proteinExistence type="predicted"/>
<name>A0A517VN70_9PLAN</name>
<dbReference type="RefSeq" id="WP_145232256.1">
    <property type="nucleotide sequence ID" value="NZ_CP036343.1"/>
</dbReference>
<dbReference type="OrthoDB" id="7593663at2"/>
<dbReference type="EMBL" id="CP036343">
    <property type="protein sequence ID" value="QDT94350.1"/>
    <property type="molecule type" value="Genomic_DNA"/>
</dbReference>
<sequence length="632" mass="73661">MTPEAKQQLCEVCEFKRNYFCRKHGDEIRRIIKFRSTCEGWGNAEQPLPDHTGELAVVACYFNPCNYDSIKRNYFHFREQLKGAELFTIELSFTGEFVIPDALHTTGNEDNVMWQKERLLNILVESLPERFTSIAWIDADVLFLEDDWAAQAKAMLQQLSVIQLFQSVEMTDSAGIVIETHPGEVFQKLRNLKTSTYKSGYAWAARRELFPLYDLNIIGGGDSYMMHTWLESIFGFKKRITPAHERAFNAWARKQQQLVKRRVGHLPITIRHLWHGTRENRRYVERANYLLDHDFNPDTDVRINSDGLWEWCSNKLEMHGQVAGYFEQRNDDELSKPTIRTGRYAPIRNMAIVSCHFNPCGYRAPVENCRRFLREIEHPVTLVELSFNGQFEFEDSIKIHGDETNLMWQKEWLINIGIQSLPEDVDAVAWIDADLLFNNRNWFEEAKQLLEKHQVLQLFQYIDYLGPDQSSVVRRFHSWAEKNRLGIRDYGPPGGAIAARLDAIPNGIYDREILGSSDTRFIASLVPDNTWIERQFASLQRPSAEFAAWKQHQLNIINSDVGVVSGKIRHLWHGSRENRGYETRIDILKRNQFCSSDVAIDDNGLWCWNSDKPQLRKELKEYFSGRREDSPV</sequence>
<protein>
    <recommendedName>
        <fullName evidence="3">Nucleotide-diphospho-sugar transferase</fullName>
    </recommendedName>
</protein>
<dbReference type="KEGG" id="gax:Pan161_60460"/>
<reference evidence="1 2" key="1">
    <citation type="submission" date="2019-02" db="EMBL/GenBank/DDBJ databases">
        <title>Deep-cultivation of Planctomycetes and their phenomic and genomic characterization uncovers novel biology.</title>
        <authorList>
            <person name="Wiegand S."/>
            <person name="Jogler M."/>
            <person name="Boedeker C."/>
            <person name="Pinto D."/>
            <person name="Vollmers J."/>
            <person name="Rivas-Marin E."/>
            <person name="Kohn T."/>
            <person name="Peeters S.H."/>
            <person name="Heuer A."/>
            <person name="Rast P."/>
            <person name="Oberbeckmann S."/>
            <person name="Bunk B."/>
            <person name="Jeske O."/>
            <person name="Meyerdierks A."/>
            <person name="Storesund J.E."/>
            <person name="Kallscheuer N."/>
            <person name="Luecker S."/>
            <person name="Lage O.M."/>
            <person name="Pohl T."/>
            <person name="Merkel B.J."/>
            <person name="Hornburger P."/>
            <person name="Mueller R.-W."/>
            <person name="Bruemmer F."/>
            <person name="Labrenz M."/>
            <person name="Spormann A.M."/>
            <person name="Op den Camp H."/>
            <person name="Overmann J."/>
            <person name="Amann R."/>
            <person name="Jetten M.S.M."/>
            <person name="Mascher T."/>
            <person name="Medema M.H."/>
            <person name="Devos D.P."/>
            <person name="Kaster A.-K."/>
            <person name="Ovreas L."/>
            <person name="Rohde M."/>
            <person name="Galperin M.Y."/>
            <person name="Jogler C."/>
        </authorList>
    </citation>
    <scope>NUCLEOTIDE SEQUENCE [LARGE SCALE GENOMIC DNA]</scope>
    <source>
        <strain evidence="1 2">Pan161</strain>
    </source>
</reference>
<organism evidence="1 2">
    <name type="scientific">Gimesia algae</name>
    <dbReference type="NCBI Taxonomy" id="2527971"/>
    <lineage>
        <taxon>Bacteria</taxon>
        <taxon>Pseudomonadati</taxon>
        <taxon>Planctomycetota</taxon>
        <taxon>Planctomycetia</taxon>
        <taxon>Planctomycetales</taxon>
        <taxon>Planctomycetaceae</taxon>
        <taxon>Gimesia</taxon>
    </lineage>
</organism>
<evidence type="ECO:0000313" key="2">
    <source>
        <dbReference type="Proteomes" id="UP000316855"/>
    </source>
</evidence>
<dbReference type="AlphaFoldDB" id="A0A517VN70"/>
<keyword evidence="2" id="KW-1185">Reference proteome</keyword>
<evidence type="ECO:0000313" key="1">
    <source>
        <dbReference type="EMBL" id="QDT94350.1"/>
    </source>
</evidence>
<accession>A0A517VN70</accession>